<protein>
    <recommendedName>
        <fullName evidence="8">C2H2-type domain-containing protein</fullName>
    </recommendedName>
</protein>
<feature type="region of interest" description="Disordered" evidence="7">
    <location>
        <begin position="160"/>
        <end position="197"/>
    </location>
</feature>
<evidence type="ECO:0000256" key="2">
    <source>
        <dbReference type="ARBA" id="ARBA00022737"/>
    </source>
</evidence>
<accession>A0A074VRT8</accession>
<dbReference type="PROSITE" id="PS50157">
    <property type="entry name" value="ZINC_FINGER_C2H2_2"/>
    <property type="match status" value="1"/>
</dbReference>
<dbReference type="SMART" id="SM00355">
    <property type="entry name" value="ZnF_C2H2"/>
    <property type="match status" value="3"/>
</dbReference>
<reference evidence="9 10" key="1">
    <citation type="journal article" date="2014" name="BMC Genomics">
        <title>Genome sequencing of four Aureobasidium pullulans varieties: biotechnological potential, stress tolerance, and description of new species.</title>
        <authorList>
            <person name="Gostin Ar C."/>
            <person name="Ohm R.A."/>
            <person name="Kogej T."/>
            <person name="Sonjak S."/>
            <person name="Turk M."/>
            <person name="Zajc J."/>
            <person name="Zalar P."/>
            <person name="Grube M."/>
            <person name="Sun H."/>
            <person name="Han J."/>
            <person name="Sharma A."/>
            <person name="Chiniquy J."/>
            <person name="Ngan C.Y."/>
            <person name="Lipzen A."/>
            <person name="Barry K."/>
            <person name="Grigoriev I.V."/>
            <person name="Gunde-Cimerman N."/>
        </authorList>
    </citation>
    <scope>NUCLEOTIDE SEQUENCE [LARGE SCALE GENOMIC DNA]</scope>
    <source>
        <strain evidence="9 10">CBS 110374</strain>
    </source>
</reference>
<feature type="domain" description="C2H2-type" evidence="8">
    <location>
        <begin position="201"/>
        <end position="228"/>
    </location>
</feature>
<feature type="region of interest" description="Disordered" evidence="7">
    <location>
        <begin position="271"/>
        <end position="306"/>
    </location>
</feature>
<dbReference type="GeneID" id="63918476"/>
<evidence type="ECO:0000256" key="6">
    <source>
        <dbReference type="PROSITE-ProRule" id="PRU00042"/>
    </source>
</evidence>
<keyword evidence="2" id="KW-0677">Repeat</keyword>
<name>A0A074VRT8_AURM1</name>
<keyword evidence="1" id="KW-0479">Metal-binding</keyword>
<keyword evidence="10" id="KW-1185">Reference proteome</keyword>
<evidence type="ECO:0000256" key="7">
    <source>
        <dbReference type="SAM" id="MobiDB-lite"/>
    </source>
</evidence>
<dbReference type="InterPro" id="IPR036236">
    <property type="entry name" value="Znf_C2H2_sf"/>
</dbReference>
<proteinExistence type="predicted"/>
<keyword evidence="3 6" id="KW-0863">Zinc-finger</keyword>
<dbReference type="GO" id="GO:0008270">
    <property type="term" value="F:zinc ion binding"/>
    <property type="evidence" value="ECO:0007669"/>
    <property type="project" value="UniProtKB-KW"/>
</dbReference>
<dbReference type="PANTHER" id="PTHR24393:SF34">
    <property type="entry name" value="PR_SET DOMAIN 13"/>
    <property type="match status" value="1"/>
</dbReference>
<dbReference type="GO" id="GO:0005634">
    <property type="term" value="C:nucleus"/>
    <property type="evidence" value="ECO:0007669"/>
    <property type="project" value="TreeGrafter"/>
</dbReference>
<evidence type="ECO:0000313" key="10">
    <source>
        <dbReference type="Proteomes" id="UP000030672"/>
    </source>
</evidence>
<evidence type="ECO:0000256" key="3">
    <source>
        <dbReference type="ARBA" id="ARBA00022771"/>
    </source>
</evidence>
<keyword evidence="4" id="KW-0862">Zinc</keyword>
<sequence>MALFIAYRVATFLSTTPHQFLDDSMQDNLASNEDVPMGDSVPDTLLNTVIFDDMDEHNIQHSLLETDFQSGSLAYDPFFTSDPSAQVNSFVDSAGHELMYHSPDGVFGQTPGYLNYDYAAQTPGPCTNFTGPSPFAQTTTSWPLLSSPMPQPQQTSLNYPTPASIPPAATPEVQIPKTPTKSGKKARKAKRGTQNKQTKEFVCPVCGRISACASNLEEHMLTHTGVRDYLCTYVSEKGETCHKRFARPWGLTRHCHDVHKVEVKVTKRRGVKYIGQSPGNGTPNNPKKNNKKTHILDDPPSPSTAAEDAIPLAQHTPLPDVDRIRITTSGPEGPCLCASCNLTFPKGNELMEHNHFVHGFPVSPYCGCDLCHEWFTRETSIDDGSTFFNIYGSNDDNMEVEAPDNDFKLDPMLRNLGNDNSGFDIGMMDACMFPIANTSTTSINADFDTPSPSPSPIASIDEESPILTLPPANPYADERSAAWARIAENDIVTYDSEGFAWHSCPPVSPTTFYALMGLDYNNMTDEQRRAYLGGA</sequence>
<dbReference type="GO" id="GO:0001228">
    <property type="term" value="F:DNA-binding transcription activator activity, RNA polymerase II-specific"/>
    <property type="evidence" value="ECO:0007669"/>
    <property type="project" value="TreeGrafter"/>
</dbReference>
<dbReference type="HOGENOM" id="CLU_508954_0_0_1"/>
<evidence type="ECO:0000256" key="4">
    <source>
        <dbReference type="ARBA" id="ARBA00022833"/>
    </source>
</evidence>
<dbReference type="GO" id="GO:0000978">
    <property type="term" value="F:RNA polymerase II cis-regulatory region sequence-specific DNA binding"/>
    <property type="evidence" value="ECO:0007669"/>
    <property type="project" value="TreeGrafter"/>
</dbReference>
<dbReference type="SUPFAM" id="SSF57667">
    <property type="entry name" value="beta-beta-alpha zinc fingers"/>
    <property type="match status" value="1"/>
</dbReference>
<dbReference type="Proteomes" id="UP000030672">
    <property type="component" value="Unassembled WGS sequence"/>
</dbReference>
<feature type="compositionally biased region" description="Basic residues" evidence="7">
    <location>
        <begin position="182"/>
        <end position="193"/>
    </location>
</feature>
<evidence type="ECO:0000259" key="8">
    <source>
        <dbReference type="PROSITE" id="PS50157"/>
    </source>
</evidence>
<evidence type="ECO:0000256" key="5">
    <source>
        <dbReference type="ARBA" id="ARBA00023242"/>
    </source>
</evidence>
<dbReference type="PANTHER" id="PTHR24393">
    <property type="entry name" value="ZINC FINGER PROTEIN"/>
    <property type="match status" value="1"/>
</dbReference>
<dbReference type="STRING" id="1043003.A0A074VRT8"/>
<keyword evidence="5" id="KW-0539">Nucleus</keyword>
<evidence type="ECO:0000313" key="9">
    <source>
        <dbReference type="EMBL" id="KEQ60432.1"/>
    </source>
</evidence>
<dbReference type="InterPro" id="IPR013087">
    <property type="entry name" value="Znf_C2H2_type"/>
</dbReference>
<dbReference type="Gene3D" id="3.30.160.60">
    <property type="entry name" value="Classic Zinc Finger"/>
    <property type="match status" value="1"/>
</dbReference>
<gene>
    <name evidence="9" type="ORF">M437DRAFT_68334</name>
</gene>
<evidence type="ECO:0000256" key="1">
    <source>
        <dbReference type="ARBA" id="ARBA00022723"/>
    </source>
</evidence>
<dbReference type="PROSITE" id="PS00028">
    <property type="entry name" value="ZINC_FINGER_C2H2_1"/>
    <property type="match status" value="1"/>
</dbReference>
<dbReference type="EMBL" id="KL584843">
    <property type="protein sequence ID" value="KEQ60432.1"/>
    <property type="molecule type" value="Genomic_DNA"/>
</dbReference>
<dbReference type="RefSeq" id="XP_040877455.1">
    <property type="nucleotide sequence ID" value="XM_041025103.1"/>
</dbReference>
<organism evidence="9 10">
    <name type="scientific">Aureobasidium melanogenum (strain CBS 110374)</name>
    <name type="common">Aureobasidium pullulans var. melanogenum</name>
    <dbReference type="NCBI Taxonomy" id="1043003"/>
    <lineage>
        <taxon>Eukaryota</taxon>
        <taxon>Fungi</taxon>
        <taxon>Dikarya</taxon>
        <taxon>Ascomycota</taxon>
        <taxon>Pezizomycotina</taxon>
        <taxon>Dothideomycetes</taxon>
        <taxon>Dothideomycetidae</taxon>
        <taxon>Dothideales</taxon>
        <taxon>Saccotheciaceae</taxon>
        <taxon>Aureobasidium</taxon>
    </lineage>
</organism>
<dbReference type="AlphaFoldDB" id="A0A074VRT8"/>